<dbReference type="InterPro" id="IPR037883">
    <property type="entry name" value="Knr4/Smi1-like_sf"/>
</dbReference>
<dbReference type="AlphaFoldDB" id="A0A128F1L6"/>
<name>A0A128F1L6_9GAMM</name>
<evidence type="ECO:0000313" key="3">
    <source>
        <dbReference type="Proteomes" id="UP000071641"/>
    </source>
</evidence>
<protein>
    <submittedName>
        <fullName evidence="2">SMI1 / KNR4 family protein</fullName>
    </submittedName>
</protein>
<dbReference type="Pfam" id="PF09346">
    <property type="entry name" value="SMI1_KNR4"/>
    <property type="match status" value="1"/>
</dbReference>
<proteinExistence type="predicted"/>
<organism evidence="2 3">
    <name type="scientific">Grimontia celer</name>
    <dbReference type="NCBI Taxonomy" id="1796497"/>
    <lineage>
        <taxon>Bacteria</taxon>
        <taxon>Pseudomonadati</taxon>
        <taxon>Pseudomonadota</taxon>
        <taxon>Gammaproteobacteria</taxon>
        <taxon>Vibrionales</taxon>
        <taxon>Vibrionaceae</taxon>
        <taxon>Grimontia</taxon>
    </lineage>
</organism>
<dbReference type="STRING" id="1796497.GCE9029_02135"/>
<feature type="domain" description="Knr4/Smi1-like" evidence="1">
    <location>
        <begin position="29"/>
        <end position="167"/>
    </location>
</feature>
<gene>
    <name evidence="2" type="ORF">GCE9029_02135</name>
</gene>
<dbReference type="Gene3D" id="3.40.1580.10">
    <property type="entry name" value="SMI1/KNR4-like"/>
    <property type="match status" value="1"/>
</dbReference>
<dbReference type="SMART" id="SM00860">
    <property type="entry name" value="SMI1_KNR4"/>
    <property type="match status" value="1"/>
</dbReference>
<dbReference type="OrthoDB" id="5916287at2"/>
<dbReference type="Proteomes" id="UP000071641">
    <property type="component" value="Unassembled WGS sequence"/>
</dbReference>
<sequence>MSLSVDELAEQIAWKPLDEESGETPELFCSTEEQVLALEAFLNTKLPQDYRWFLRSVGMRLIEDRRIEVRVNGISLEFLDWFRDAVDVLTFTMMASDVDDDGDARIPPNLVVMESSISRDLLLLDVSERNYGKIWYMNGFQGEKDWSGHDYEGLVFLANSFTELLGKIVRCGDEIELDAYDSE</sequence>
<reference evidence="3" key="1">
    <citation type="submission" date="2016-02" db="EMBL/GenBank/DDBJ databases">
        <authorList>
            <person name="Rodrigo-Torres Lidia"/>
            <person name="Arahal R.David."/>
        </authorList>
    </citation>
    <scope>NUCLEOTIDE SEQUENCE [LARGE SCALE GENOMIC DNA]</scope>
    <source>
        <strain evidence="3">CECT 9029</strain>
    </source>
</reference>
<dbReference type="RefSeq" id="WP_062663245.1">
    <property type="nucleotide sequence ID" value="NZ_FIZX01000002.1"/>
</dbReference>
<dbReference type="EMBL" id="FIZX01000002">
    <property type="protein sequence ID" value="CZF80677.1"/>
    <property type="molecule type" value="Genomic_DNA"/>
</dbReference>
<keyword evidence="3" id="KW-1185">Reference proteome</keyword>
<dbReference type="SUPFAM" id="SSF160631">
    <property type="entry name" value="SMI1/KNR4-like"/>
    <property type="match status" value="1"/>
</dbReference>
<evidence type="ECO:0000259" key="1">
    <source>
        <dbReference type="SMART" id="SM00860"/>
    </source>
</evidence>
<dbReference type="InterPro" id="IPR018958">
    <property type="entry name" value="Knr4/Smi1-like_dom"/>
</dbReference>
<evidence type="ECO:0000313" key="2">
    <source>
        <dbReference type="EMBL" id="CZF80677.1"/>
    </source>
</evidence>
<accession>A0A128F1L6</accession>